<protein>
    <submittedName>
        <fullName evidence="3">Unannotated protein</fullName>
    </submittedName>
</protein>
<gene>
    <name evidence="3" type="ORF">UFOPK3268_01441</name>
    <name evidence="4" type="ORF">UFOPK4150_00487</name>
</gene>
<evidence type="ECO:0000313" key="3">
    <source>
        <dbReference type="EMBL" id="CAB4851973.1"/>
    </source>
</evidence>
<dbReference type="PROSITE" id="PS50921">
    <property type="entry name" value="ANTAR"/>
    <property type="match status" value="1"/>
</dbReference>
<dbReference type="GO" id="GO:0003723">
    <property type="term" value="F:RNA binding"/>
    <property type="evidence" value="ECO:0007669"/>
    <property type="project" value="InterPro"/>
</dbReference>
<dbReference type="EMBL" id="CAFBPU010000007">
    <property type="protein sequence ID" value="CAB5025143.1"/>
    <property type="molecule type" value="Genomic_DNA"/>
</dbReference>
<sequence length="203" mass="22378">MTDSSSDTRKLRVVVAEDEALIRLDLVEMLREEGYDVVGEAADGEEAVRLATALRPDVVMLDVKMPVLDGITAAERIVAARIAPVVMLTAFSQRELVERARDAGVMAYLVKPFTQGELVPAIELAVGRYAEITTLESEVADLGQRLETRKRVDRAKALLQESYSLSETDAFRWIQKSAMDRRLSVREVADAVVRELGKSSGGQ</sequence>
<dbReference type="AlphaFoldDB" id="A0A6J7C8K8"/>
<organism evidence="3">
    <name type="scientific">freshwater metagenome</name>
    <dbReference type="NCBI Taxonomy" id="449393"/>
    <lineage>
        <taxon>unclassified sequences</taxon>
        <taxon>metagenomes</taxon>
        <taxon>ecological metagenomes</taxon>
    </lineage>
</organism>
<dbReference type="PIRSF" id="PIRSF036382">
    <property type="entry name" value="RR_antiterm"/>
    <property type="match status" value="1"/>
</dbReference>
<dbReference type="SMART" id="SM01012">
    <property type="entry name" value="ANTAR"/>
    <property type="match status" value="1"/>
</dbReference>
<dbReference type="InterPro" id="IPR005561">
    <property type="entry name" value="ANTAR"/>
</dbReference>
<proteinExistence type="predicted"/>
<dbReference type="InterPro" id="IPR036388">
    <property type="entry name" value="WH-like_DNA-bd_sf"/>
</dbReference>
<dbReference type="SUPFAM" id="SSF52172">
    <property type="entry name" value="CheY-like"/>
    <property type="match status" value="1"/>
</dbReference>
<accession>A0A6J7C8K8</accession>
<evidence type="ECO:0000259" key="2">
    <source>
        <dbReference type="PROSITE" id="PS50921"/>
    </source>
</evidence>
<dbReference type="Gene3D" id="3.40.50.2300">
    <property type="match status" value="1"/>
</dbReference>
<dbReference type="EMBL" id="CAFBIZ010000211">
    <property type="protein sequence ID" value="CAB4851973.1"/>
    <property type="molecule type" value="Genomic_DNA"/>
</dbReference>
<dbReference type="PANTHER" id="PTHR43367:SF1">
    <property type="entry name" value="TWO-COMPONENT RESPONSE REGULATOR-LIKE APRR6-RELATED"/>
    <property type="match status" value="1"/>
</dbReference>
<dbReference type="GO" id="GO:0000160">
    <property type="term" value="P:phosphorelay signal transduction system"/>
    <property type="evidence" value="ECO:0007669"/>
    <property type="project" value="InterPro"/>
</dbReference>
<dbReference type="SMART" id="SM00448">
    <property type="entry name" value="REC"/>
    <property type="match status" value="1"/>
</dbReference>
<dbReference type="PROSITE" id="PS50110">
    <property type="entry name" value="RESPONSE_REGULATORY"/>
    <property type="match status" value="1"/>
</dbReference>
<dbReference type="FunFam" id="3.40.50.2300:FF:000050">
    <property type="entry name" value="Response regulator receiver"/>
    <property type="match status" value="1"/>
</dbReference>
<evidence type="ECO:0000259" key="1">
    <source>
        <dbReference type="PROSITE" id="PS50110"/>
    </source>
</evidence>
<dbReference type="PANTHER" id="PTHR43367">
    <property type="match status" value="1"/>
</dbReference>
<reference evidence="3" key="1">
    <citation type="submission" date="2020-05" db="EMBL/GenBank/DDBJ databases">
        <authorList>
            <person name="Chiriac C."/>
            <person name="Salcher M."/>
            <person name="Ghai R."/>
            <person name="Kavagutti S V."/>
        </authorList>
    </citation>
    <scope>NUCLEOTIDE SEQUENCE</scope>
</reference>
<dbReference type="Pfam" id="PF00072">
    <property type="entry name" value="Response_reg"/>
    <property type="match status" value="1"/>
</dbReference>
<dbReference type="InterPro" id="IPR008327">
    <property type="entry name" value="Sig_transdc_resp-reg_antiterm"/>
</dbReference>
<feature type="domain" description="Response regulatory" evidence="1">
    <location>
        <begin position="12"/>
        <end position="126"/>
    </location>
</feature>
<evidence type="ECO:0000313" key="4">
    <source>
        <dbReference type="EMBL" id="CAB5025143.1"/>
    </source>
</evidence>
<dbReference type="Gene3D" id="1.10.10.10">
    <property type="entry name" value="Winged helix-like DNA-binding domain superfamily/Winged helix DNA-binding domain"/>
    <property type="match status" value="1"/>
</dbReference>
<name>A0A6J7C8K8_9ZZZZ</name>
<dbReference type="Pfam" id="PF03861">
    <property type="entry name" value="ANTAR"/>
    <property type="match status" value="1"/>
</dbReference>
<feature type="domain" description="ANTAR" evidence="2">
    <location>
        <begin position="132"/>
        <end position="193"/>
    </location>
</feature>
<dbReference type="InterPro" id="IPR001789">
    <property type="entry name" value="Sig_transdc_resp-reg_receiver"/>
</dbReference>
<dbReference type="InterPro" id="IPR011006">
    <property type="entry name" value="CheY-like_superfamily"/>
</dbReference>